<name>A0A9X4MYR7_9FLAO</name>
<dbReference type="AlphaFoldDB" id="A0A9X4MYR7"/>
<evidence type="ECO:0000313" key="1">
    <source>
        <dbReference type="EMBL" id="MDG4946072.1"/>
    </source>
</evidence>
<dbReference type="Proteomes" id="UP001152599">
    <property type="component" value="Unassembled WGS sequence"/>
</dbReference>
<comment type="caution">
    <text evidence="1">The sequence shown here is derived from an EMBL/GenBank/DDBJ whole genome shotgun (WGS) entry which is preliminary data.</text>
</comment>
<protein>
    <submittedName>
        <fullName evidence="1">Uncharacterized protein</fullName>
    </submittedName>
</protein>
<organism evidence="1 2">
    <name type="scientific">Profundicola chukchiensis</name>
    <dbReference type="NCBI Taxonomy" id="2961959"/>
    <lineage>
        <taxon>Bacteria</taxon>
        <taxon>Pseudomonadati</taxon>
        <taxon>Bacteroidota</taxon>
        <taxon>Flavobacteriia</taxon>
        <taxon>Flavobacteriales</taxon>
        <taxon>Weeksellaceae</taxon>
        <taxon>Profundicola</taxon>
    </lineage>
</organism>
<evidence type="ECO:0000313" key="2">
    <source>
        <dbReference type="Proteomes" id="UP001152599"/>
    </source>
</evidence>
<proteinExistence type="predicted"/>
<sequence length="204" mass="22970">MISIPYNILSILLITFLFTSCSNDDIPEHIHDHEGIHELVIERTDLNGENPVHYEFIAGNNLGETIYLTSGQTYNFEIIALNGQDNHEHDEDQEEHDDHEDHEGDEHNILHETLEAVEEHFFLYAKSNSLNIDFERTDDAESTRNDGTKIGVKTRITALANSTGNLQIELKHQPTEVNDQANNNFGSSVGGATDMMAVFPIVVE</sequence>
<dbReference type="RefSeq" id="WP_304420577.1">
    <property type="nucleotide sequence ID" value="NZ_JANCMU010000003.1"/>
</dbReference>
<reference evidence="1" key="1">
    <citation type="submission" date="2022-07" db="EMBL/GenBank/DDBJ databases">
        <title>Description and genome-wide analysis of Profundicola chukchiensis gen. nov., sp. nov., marine bacteria isolated from bottom sediments of the Chukchi Sea.</title>
        <authorList>
            <person name="Romanenko L."/>
            <person name="Otstavnykh N."/>
            <person name="Kurilenko V."/>
            <person name="Eremeev V."/>
            <person name="Velansky P."/>
            <person name="Mikhailov V."/>
            <person name="Isaeva M."/>
        </authorList>
    </citation>
    <scope>NUCLEOTIDE SEQUENCE</scope>
    <source>
        <strain evidence="1">KMM 9713</strain>
    </source>
</reference>
<dbReference type="EMBL" id="JANCMU010000003">
    <property type="protein sequence ID" value="MDG4946072.1"/>
    <property type="molecule type" value="Genomic_DNA"/>
</dbReference>
<gene>
    <name evidence="1" type="ORF">NMK71_06570</name>
</gene>
<accession>A0A9X4MYR7</accession>
<keyword evidence="2" id="KW-1185">Reference proteome</keyword>